<feature type="compositionally biased region" description="Polar residues" evidence="1">
    <location>
        <begin position="198"/>
        <end position="207"/>
    </location>
</feature>
<feature type="compositionally biased region" description="Acidic residues" evidence="1">
    <location>
        <begin position="353"/>
        <end position="365"/>
    </location>
</feature>
<feature type="region of interest" description="Disordered" evidence="1">
    <location>
        <begin position="99"/>
        <end position="376"/>
    </location>
</feature>
<evidence type="ECO:0000313" key="3">
    <source>
        <dbReference type="Proteomes" id="UP001283361"/>
    </source>
</evidence>
<dbReference type="EMBL" id="JAWDGP010007314">
    <property type="protein sequence ID" value="KAK3726268.1"/>
    <property type="molecule type" value="Genomic_DNA"/>
</dbReference>
<gene>
    <name evidence="2" type="ORF">RRG08_008648</name>
</gene>
<feature type="compositionally biased region" description="Basic and acidic residues" evidence="1">
    <location>
        <begin position="331"/>
        <end position="352"/>
    </location>
</feature>
<comment type="caution">
    <text evidence="2">The sequence shown here is derived from an EMBL/GenBank/DDBJ whole genome shotgun (WGS) entry which is preliminary data.</text>
</comment>
<sequence length="431" mass="48124">MTESDPGSALDLDTLSLDGHYGLQGKSASENYLPGARRKKRQAKLDRPASTEGSQAIMSSADAAASDGDTLSNGDTPIKSGRSRIRLWDSFLSKTRKIRIRKSRDSSKTTAGEASKLQARASSQPNIPISADKESFRSRPMSASSPDEANKTFPRGPSSDRWRDYGIVDDEDDVDKSLRRRDEDGNEEDDEDEESHANNHGSSTNSRRAVYRRAPQITEKSRTRSSSSNDDLYDSAQDRSPTDPPVSRPRVGRRFFHRQTPDDGYRSSQDHNFNNSGNVDKVSRLPPSGNRRPRSTDLHNSIGSTPRREDVTAEPRALSREDLYREGSPAHSEDGEKSSKEVVVKDDHRKEEDEGEAELEQEEDGVPVIEQTSLETSPSYRMSTLFEDNQFIDSIPFSLSPWNQELQDDAPNPTLPQIKKKKPKEDVDKTG</sequence>
<dbReference type="AlphaFoldDB" id="A0AAE0XZZ5"/>
<evidence type="ECO:0000256" key="1">
    <source>
        <dbReference type="SAM" id="MobiDB-lite"/>
    </source>
</evidence>
<keyword evidence="3" id="KW-1185">Reference proteome</keyword>
<name>A0AAE0XZZ5_9GAST</name>
<proteinExistence type="predicted"/>
<feature type="compositionally biased region" description="Acidic residues" evidence="1">
    <location>
        <begin position="184"/>
        <end position="194"/>
    </location>
</feature>
<feature type="region of interest" description="Disordered" evidence="1">
    <location>
        <begin position="401"/>
        <end position="431"/>
    </location>
</feature>
<evidence type="ECO:0000313" key="2">
    <source>
        <dbReference type="EMBL" id="KAK3726268.1"/>
    </source>
</evidence>
<dbReference type="Proteomes" id="UP001283361">
    <property type="component" value="Unassembled WGS sequence"/>
</dbReference>
<feature type="compositionally biased region" description="Basic and acidic residues" evidence="1">
    <location>
        <begin position="306"/>
        <end position="325"/>
    </location>
</feature>
<accession>A0AAE0XZZ5</accession>
<feature type="region of interest" description="Disordered" evidence="1">
    <location>
        <begin position="23"/>
        <end position="82"/>
    </location>
</feature>
<organism evidence="2 3">
    <name type="scientific">Elysia crispata</name>
    <name type="common">lettuce slug</name>
    <dbReference type="NCBI Taxonomy" id="231223"/>
    <lineage>
        <taxon>Eukaryota</taxon>
        <taxon>Metazoa</taxon>
        <taxon>Spiralia</taxon>
        <taxon>Lophotrochozoa</taxon>
        <taxon>Mollusca</taxon>
        <taxon>Gastropoda</taxon>
        <taxon>Heterobranchia</taxon>
        <taxon>Euthyneura</taxon>
        <taxon>Panpulmonata</taxon>
        <taxon>Sacoglossa</taxon>
        <taxon>Placobranchoidea</taxon>
        <taxon>Plakobranchidae</taxon>
        <taxon>Elysia</taxon>
    </lineage>
</organism>
<feature type="compositionally biased region" description="Basic and acidic residues" evidence="1">
    <location>
        <begin position="259"/>
        <end position="269"/>
    </location>
</feature>
<reference evidence="2" key="1">
    <citation type="journal article" date="2023" name="G3 (Bethesda)">
        <title>A reference genome for the long-term kleptoplast-retaining sea slug Elysia crispata morphotype clarki.</title>
        <authorList>
            <person name="Eastman K.E."/>
            <person name="Pendleton A.L."/>
            <person name="Shaikh M.A."/>
            <person name="Suttiyut T."/>
            <person name="Ogas R."/>
            <person name="Tomko P."/>
            <person name="Gavelis G."/>
            <person name="Widhalm J.R."/>
            <person name="Wisecaver J.H."/>
        </authorList>
    </citation>
    <scope>NUCLEOTIDE SEQUENCE</scope>
    <source>
        <strain evidence="2">ECLA1</strain>
    </source>
</reference>
<feature type="compositionally biased region" description="Low complexity" evidence="1">
    <location>
        <begin position="54"/>
        <end position="72"/>
    </location>
</feature>
<protein>
    <submittedName>
        <fullName evidence="2">Uncharacterized protein</fullName>
    </submittedName>
</protein>